<comment type="caution">
    <text evidence="1">The sequence shown here is derived from an EMBL/GenBank/DDBJ whole genome shotgun (WGS) entry which is preliminary data.</text>
</comment>
<gene>
    <name evidence="1" type="ORF">TNCT_429041</name>
</gene>
<accession>A0A8X6HRD1</accession>
<dbReference type="EMBL" id="BMAO01033739">
    <property type="protein sequence ID" value="GFQ91464.1"/>
    <property type="molecule type" value="Genomic_DNA"/>
</dbReference>
<dbReference type="OrthoDB" id="10578460at2759"/>
<sequence>MLRIKTPRRASVQGGRKISTSERVDKESILYLFVPKEKVFVFIYSVRRIDAGRERGLQGDKHREDIVCSVAKWQLRTPSRNALYRTRGRARFLELLNRPFFIFPSEQMSLVDKTVRKDAENFSDFSLRNKEI</sequence>
<reference evidence="1" key="1">
    <citation type="submission" date="2020-07" db="EMBL/GenBank/DDBJ databases">
        <title>Multicomponent nature underlies the extraordinary mechanical properties of spider dragline silk.</title>
        <authorList>
            <person name="Kono N."/>
            <person name="Nakamura H."/>
            <person name="Mori M."/>
            <person name="Yoshida Y."/>
            <person name="Ohtoshi R."/>
            <person name="Malay A.D."/>
            <person name="Moran D.A.P."/>
            <person name="Tomita M."/>
            <person name="Numata K."/>
            <person name="Arakawa K."/>
        </authorList>
    </citation>
    <scope>NUCLEOTIDE SEQUENCE</scope>
</reference>
<protein>
    <submittedName>
        <fullName evidence="1">Uncharacterized protein</fullName>
    </submittedName>
</protein>
<dbReference type="AlphaFoldDB" id="A0A8X6HRD1"/>
<organism evidence="1 2">
    <name type="scientific">Trichonephila clavata</name>
    <name type="common">Joro spider</name>
    <name type="synonym">Nephila clavata</name>
    <dbReference type="NCBI Taxonomy" id="2740835"/>
    <lineage>
        <taxon>Eukaryota</taxon>
        <taxon>Metazoa</taxon>
        <taxon>Ecdysozoa</taxon>
        <taxon>Arthropoda</taxon>
        <taxon>Chelicerata</taxon>
        <taxon>Arachnida</taxon>
        <taxon>Araneae</taxon>
        <taxon>Araneomorphae</taxon>
        <taxon>Entelegynae</taxon>
        <taxon>Araneoidea</taxon>
        <taxon>Nephilidae</taxon>
        <taxon>Trichonephila</taxon>
    </lineage>
</organism>
<evidence type="ECO:0000313" key="2">
    <source>
        <dbReference type="Proteomes" id="UP000887116"/>
    </source>
</evidence>
<proteinExistence type="predicted"/>
<name>A0A8X6HRD1_TRICU</name>
<evidence type="ECO:0000313" key="1">
    <source>
        <dbReference type="EMBL" id="GFQ91464.1"/>
    </source>
</evidence>
<dbReference type="Proteomes" id="UP000887116">
    <property type="component" value="Unassembled WGS sequence"/>
</dbReference>
<keyword evidence="2" id="KW-1185">Reference proteome</keyword>